<evidence type="ECO:0000313" key="3">
    <source>
        <dbReference type="Proteomes" id="UP000238479"/>
    </source>
</evidence>
<name>A0A2P6QTF5_ROSCH</name>
<evidence type="ECO:0000313" key="2">
    <source>
        <dbReference type="EMBL" id="PRQ37471.1"/>
    </source>
</evidence>
<dbReference type="EC" id="2.4.1.207" evidence="2"/>
<keyword evidence="3" id="KW-1185">Reference proteome</keyword>
<protein>
    <submittedName>
        <fullName evidence="2">Putative xyloglucan:xyloglucosyl transferase</fullName>
        <ecNumber evidence="2">2.4.1.207</ecNumber>
    </submittedName>
</protein>
<keyword evidence="2" id="KW-0808">Transferase</keyword>
<keyword evidence="1" id="KW-0812">Transmembrane</keyword>
<dbReference type="STRING" id="74649.A0A2P6QTF5"/>
<dbReference type="AlphaFoldDB" id="A0A2P6QTF5"/>
<dbReference type="Gramene" id="PRQ37471">
    <property type="protein sequence ID" value="PRQ37471"/>
    <property type="gene ID" value="RchiOBHm_Chr4g0402941"/>
</dbReference>
<sequence>MLIYIYLPSSSVLLQLSHSSPSSLHQFFNESSFHTFSYFMASSTSVVLLIIPLPVNSFMVASAGNFNQDFKITWGDGRAKILNDGQLLTLSLDKASGSGFESKK</sequence>
<accession>A0A2P6QTF5</accession>
<feature type="transmembrane region" description="Helical" evidence="1">
    <location>
        <begin position="35"/>
        <end position="55"/>
    </location>
</feature>
<dbReference type="GO" id="GO:0016762">
    <property type="term" value="F:xyloglucan:xyloglucosyl transferase activity"/>
    <property type="evidence" value="ECO:0007669"/>
    <property type="project" value="UniProtKB-EC"/>
</dbReference>
<dbReference type="Gene3D" id="2.60.120.200">
    <property type="match status" value="1"/>
</dbReference>
<proteinExistence type="predicted"/>
<keyword evidence="1" id="KW-1133">Transmembrane helix</keyword>
<comment type="caution">
    <text evidence="2">The sequence shown here is derived from an EMBL/GenBank/DDBJ whole genome shotgun (WGS) entry which is preliminary data.</text>
</comment>
<evidence type="ECO:0000256" key="1">
    <source>
        <dbReference type="SAM" id="Phobius"/>
    </source>
</evidence>
<dbReference type="Proteomes" id="UP000238479">
    <property type="component" value="Chromosome 4"/>
</dbReference>
<gene>
    <name evidence="2" type="ORF">RchiOBHm_Chr4g0402941</name>
</gene>
<keyword evidence="2" id="KW-0328">Glycosyltransferase</keyword>
<dbReference type="EMBL" id="PDCK01000042">
    <property type="protein sequence ID" value="PRQ37471.1"/>
    <property type="molecule type" value="Genomic_DNA"/>
</dbReference>
<keyword evidence="1" id="KW-0472">Membrane</keyword>
<reference evidence="2 3" key="1">
    <citation type="journal article" date="2018" name="Nat. Genet.">
        <title>The Rosa genome provides new insights in the design of modern roses.</title>
        <authorList>
            <person name="Bendahmane M."/>
        </authorList>
    </citation>
    <scope>NUCLEOTIDE SEQUENCE [LARGE SCALE GENOMIC DNA]</scope>
    <source>
        <strain evidence="3">cv. Old Blush</strain>
    </source>
</reference>
<organism evidence="2 3">
    <name type="scientific">Rosa chinensis</name>
    <name type="common">China rose</name>
    <dbReference type="NCBI Taxonomy" id="74649"/>
    <lineage>
        <taxon>Eukaryota</taxon>
        <taxon>Viridiplantae</taxon>
        <taxon>Streptophyta</taxon>
        <taxon>Embryophyta</taxon>
        <taxon>Tracheophyta</taxon>
        <taxon>Spermatophyta</taxon>
        <taxon>Magnoliopsida</taxon>
        <taxon>eudicotyledons</taxon>
        <taxon>Gunneridae</taxon>
        <taxon>Pentapetalae</taxon>
        <taxon>rosids</taxon>
        <taxon>fabids</taxon>
        <taxon>Rosales</taxon>
        <taxon>Rosaceae</taxon>
        <taxon>Rosoideae</taxon>
        <taxon>Rosoideae incertae sedis</taxon>
        <taxon>Rosa</taxon>
    </lineage>
</organism>